<keyword evidence="2" id="KW-1185">Reference proteome</keyword>
<sequence>MRPDDVRVGETYRVHVSRRADAAQCLTGDPRRAEADLVLLSWLLGGAEDFELTVTATGERLCGEPAVTGIRVDESSAVSTPLPPETAERLGLSRSVDYLVRGVLVDAATGRVVSLPTQQTVTIPARWLVPLSSSGKPA</sequence>
<dbReference type="EMBL" id="BJFL01000012">
    <property type="protein sequence ID" value="GDY31143.1"/>
    <property type="molecule type" value="Genomic_DNA"/>
</dbReference>
<accession>A0A4D4JBC5</accession>
<comment type="caution">
    <text evidence="1">The sequence shown here is derived from an EMBL/GenBank/DDBJ whole genome shotgun (WGS) entry which is preliminary data.</text>
</comment>
<proteinExistence type="predicted"/>
<dbReference type="AlphaFoldDB" id="A0A4D4JBC5"/>
<organism evidence="1 2">
    <name type="scientific">Gandjariella thermophila</name>
    <dbReference type="NCBI Taxonomy" id="1931992"/>
    <lineage>
        <taxon>Bacteria</taxon>
        <taxon>Bacillati</taxon>
        <taxon>Actinomycetota</taxon>
        <taxon>Actinomycetes</taxon>
        <taxon>Pseudonocardiales</taxon>
        <taxon>Pseudonocardiaceae</taxon>
        <taxon>Gandjariella</taxon>
    </lineage>
</organism>
<evidence type="ECO:0000313" key="2">
    <source>
        <dbReference type="Proteomes" id="UP000298860"/>
    </source>
</evidence>
<dbReference type="Proteomes" id="UP000298860">
    <property type="component" value="Unassembled WGS sequence"/>
</dbReference>
<protein>
    <submittedName>
        <fullName evidence="1">Uncharacterized protein</fullName>
    </submittedName>
</protein>
<dbReference type="OrthoDB" id="3691269at2"/>
<reference evidence="2" key="1">
    <citation type="submission" date="2019-04" db="EMBL/GenBank/DDBJ databases">
        <title>Draft genome sequence of Pseudonocardiaceae bacterium SL3-2-4.</title>
        <authorList>
            <person name="Ningsih F."/>
            <person name="Yokota A."/>
            <person name="Sakai Y."/>
            <person name="Nanatani K."/>
            <person name="Yabe S."/>
            <person name="Oetari A."/>
            <person name="Sjamsuridzal W."/>
        </authorList>
    </citation>
    <scope>NUCLEOTIDE SEQUENCE [LARGE SCALE GENOMIC DNA]</scope>
    <source>
        <strain evidence="2">SL3-2-4</strain>
    </source>
</reference>
<gene>
    <name evidence="1" type="ORF">GTS_27760</name>
</gene>
<name>A0A4D4JBC5_9PSEU</name>
<dbReference type="RefSeq" id="WP_137814233.1">
    <property type="nucleotide sequence ID" value="NZ_BJFL01000012.1"/>
</dbReference>
<evidence type="ECO:0000313" key="1">
    <source>
        <dbReference type="EMBL" id="GDY31143.1"/>
    </source>
</evidence>